<reference evidence="11" key="2">
    <citation type="submission" date="2023-01" db="EMBL/GenBank/DDBJ databases">
        <authorList>
            <person name="Sun Q."/>
            <person name="Evtushenko L."/>
        </authorList>
    </citation>
    <scope>NUCLEOTIDE SEQUENCE</scope>
    <source>
        <strain evidence="11">VKM B-1513</strain>
    </source>
</reference>
<feature type="domain" description="Response regulatory" evidence="10">
    <location>
        <begin position="2"/>
        <end position="114"/>
    </location>
</feature>
<dbReference type="GO" id="GO:0006355">
    <property type="term" value="P:regulation of DNA-templated transcription"/>
    <property type="evidence" value="ECO:0007669"/>
    <property type="project" value="InterPro"/>
</dbReference>
<protein>
    <submittedName>
        <fullName evidence="11">Sigma-54-dependent Fis family transcriptional regulator</fullName>
    </submittedName>
</protein>
<dbReference type="Gene3D" id="1.10.8.60">
    <property type="match status" value="1"/>
</dbReference>
<dbReference type="PANTHER" id="PTHR32071:SF21">
    <property type="entry name" value="TRANSCRIPTIONAL REGULATORY PROTEIN FLGR"/>
    <property type="match status" value="1"/>
</dbReference>
<dbReference type="AlphaFoldDB" id="A0A9W6IL48"/>
<dbReference type="InterPro" id="IPR003593">
    <property type="entry name" value="AAA+_ATPase"/>
</dbReference>
<dbReference type="GO" id="GO:0005524">
    <property type="term" value="F:ATP binding"/>
    <property type="evidence" value="ECO:0007669"/>
    <property type="project" value="UniProtKB-KW"/>
</dbReference>
<dbReference type="Pfam" id="PF25601">
    <property type="entry name" value="AAA_lid_14"/>
    <property type="match status" value="1"/>
</dbReference>
<keyword evidence="7" id="KW-0804">Transcription</keyword>
<keyword evidence="3" id="KW-0902">Two-component regulatory system</keyword>
<dbReference type="InterPro" id="IPR027417">
    <property type="entry name" value="P-loop_NTPase"/>
</dbReference>
<dbReference type="InterPro" id="IPR058031">
    <property type="entry name" value="AAA_lid_NorR"/>
</dbReference>
<dbReference type="SUPFAM" id="SSF52540">
    <property type="entry name" value="P-loop containing nucleoside triphosphate hydrolases"/>
    <property type="match status" value="1"/>
</dbReference>
<dbReference type="InterPro" id="IPR009057">
    <property type="entry name" value="Homeodomain-like_sf"/>
</dbReference>
<dbReference type="PROSITE" id="PS00675">
    <property type="entry name" value="SIGMA54_INTERACT_1"/>
    <property type="match status" value="1"/>
</dbReference>
<evidence type="ECO:0000313" key="12">
    <source>
        <dbReference type="Proteomes" id="UP001143486"/>
    </source>
</evidence>
<evidence type="ECO:0000259" key="9">
    <source>
        <dbReference type="PROSITE" id="PS50045"/>
    </source>
</evidence>
<dbReference type="EMBL" id="BSFE01000002">
    <property type="protein sequence ID" value="GLK51279.1"/>
    <property type="molecule type" value="Genomic_DNA"/>
</dbReference>
<dbReference type="InterPro" id="IPR011006">
    <property type="entry name" value="CheY-like_superfamily"/>
</dbReference>
<comment type="caution">
    <text evidence="11">The sequence shown here is derived from an EMBL/GenBank/DDBJ whole genome shotgun (WGS) entry which is preliminary data.</text>
</comment>
<dbReference type="PRINTS" id="PR01590">
    <property type="entry name" value="HTHFIS"/>
</dbReference>
<keyword evidence="12" id="KW-1185">Reference proteome</keyword>
<keyword evidence="6" id="KW-0010">Activator</keyword>
<dbReference type="InterPro" id="IPR002078">
    <property type="entry name" value="Sigma_54_int"/>
</dbReference>
<evidence type="ECO:0000256" key="7">
    <source>
        <dbReference type="ARBA" id="ARBA00023163"/>
    </source>
</evidence>
<evidence type="ECO:0000256" key="2">
    <source>
        <dbReference type="ARBA" id="ARBA00022840"/>
    </source>
</evidence>
<dbReference type="GO" id="GO:0000160">
    <property type="term" value="P:phosphorelay signal transduction system"/>
    <property type="evidence" value="ECO:0007669"/>
    <property type="project" value="UniProtKB-KW"/>
</dbReference>
<accession>A0A9W6IL48</accession>
<evidence type="ECO:0000256" key="5">
    <source>
        <dbReference type="ARBA" id="ARBA00023125"/>
    </source>
</evidence>
<keyword evidence="2" id="KW-0067">ATP-binding</keyword>
<dbReference type="InterPro" id="IPR025943">
    <property type="entry name" value="Sigma_54_int_dom_ATP-bd_2"/>
</dbReference>
<feature type="modified residue" description="4-aspartylphosphate" evidence="8">
    <location>
        <position position="52"/>
    </location>
</feature>
<keyword evidence="8" id="KW-0597">Phosphoprotein</keyword>
<dbReference type="InterPro" id="IPR002197">
    <property type="entry name" value="HTH_Fis"/>
</dbReference>
<evidence type="ECO:0000259" key="10">
    <source>
        <dbReference type="PROSITE" id="PS50110"/>
    </source>
</evidence>
<dbReference type="RefSeq" id="WP_271185665.1">
    <property type="nucleotide sequence ID" value="NZ_BSFE01000002.1"/>
</dbReference>
<evidence type="ECO:0000256" key="6">
    <source>
        <dbReference type="ARBA" id="ARBA00023159"/>
    </source>
</evidence>
<dbReference type="SUPFAM" id="SSF46689">
    <property type="entry name" value="Homeodomain-like"/>
    <property type="match status" value="1"/>
</dbReference>
<sequence length="456" mass="48781">MRILIVGSLGGQLHTATKIALDRGAKVSQVDTIEQATAHLRAGRGADLLMVDLSLDVQALIAANEAERISVPVVACGVNVRPEAAAAAIRAGAKEFIPMPPDADLIAAVLQAIADDERPMIARDPSMQAVIQLADRIAASDASVLITGESGSGKEVMARYVHSKSKRASAPFVSVNCAAIPENLLESELFGHEKGAFTGAIARRVGKFEEADGGTLLLDEISEMDIRLQAKLLRAIQEREIDRVGGTKPVKVNIRILATSNRDLRKAVAEGIFREDLLFRLNVVNLALPPLRERPADILALAEHFTKKYATANAIEERPISEAAKTQLLAREWTGNVRELENAMHRAVLLASGREITPDAIRMPDGSAFTGSGNSVARQAADAAQSVQTDMIGRTVAEVEQDLILNTLDHCLGNRTHAANILGISIRTLRNKLKLYSDQGLDIPAPNQPATGASVA</sequence>
<gene>
    <name evidence="11" type="primary">flbD</name>
    <name evidence="11" type="ORF">GCM10017621_07870</name>
</gene>
<dbReference type="SUPFAM" id="SSF52172">
    <property type="entry name" value="CheY-like"/>
    <property type="match status" value="1"/>
</dbReference>
<dbReference type="InterPro" id="IPR001789">
    <property type="entry name" value="Sig_transdc_resp-reg_receiver"/>
</dbReference>
<keyword evidence="1" id="KW-0547">Nucleotide-binding</keyword>
<dbReference type="PROSITE" id="PS50045">
    <property type="entry name" value="SIGMA54_INTERACT_4"/>
    <property type="match status" value="1"/>
</dbReference>
<dbReference type="CDD" id="cd00009">
    <property type="entry name" value="AAA"/>
    <property type="match status" value="1"/>
</dbReference>
<evidence type="ECO:0000256" key="1">
    <source>
        <dbReference type="ARBA" id="ARBA00022741"/>
    </source>
</evidence>
<evidence type="ECO:0000256" key="8">
    <source>
        <dbReference type="PROSITE-ProRule" id="PRU00169"/>
    </source>
</evidence>
<evidence type="ECO:0000256" key="4">
    <source>
        <dbReference type="ARBA" id="ARBA00023015"/>
    </source>
</evidence>
<dbReference type="PROSITE" id="PS50110">
    <property type="entry name" value="RESPONSE_REGULATORY"/>
    <property type="match status" value="1"/>
</dbReference>
<dbReference type="FunFam" id="3.40.50.300:FF:000006">
    <property type="entry name" value="DNA-binding transcriptional regulator NtrC"/>
    <property type="match status" value="1"/>
</dbReference>
<dbReference type="Gene3D" id="3.40.50.2300">
    <property type="match status" value="1"/>
</dbReference>
<dbReference type="PROSITE" id="PS00676">
    <property type="entry name" value="SIGMA54_INTERACT_2"/>
    <property type="match status" value="1"/>
</dbReference>
<dbReference type="GO" id="GO:0043565">
    <property type="term" value="F:sequence-specific DNA binding"/>
    <property type="evidence" value="ECO:0007669"/>
    <property type="project" value="InterPro"/>
</dbReference>
<reference evidence="11" key="1">
    <citation type="journal article" date="2014" name="Int. J. Syst. Evol. Microbiol.">
        <title>Complete genome sequence of Corynebacterium casei LMG S-19264T (=DSM 44701T), isolated from a smear-ripened cheese.</title>
        <authorList>
            <consortium name="US DOE Joint Genome Institute (JGI-PGF)"/>
            <person name="Walter F."/>
            <person name="Albersmeier A."/>
            <person name="Kalinowski J."/>
            <person name="Ruckert C."/>
        </authorList>
    </citation>
    <scope>NUCLEOTIDE SEQUENCE</scope>
    <source>
        <strain evidence="11">VKM B-1513</strain>
    </source>
</reference>
<dbReference type="Gene3D" id="1.10.10.60">
    <property type="entry name" value="Homeodomain-like"/>
    <property type="match status" value="1"/>
</dbReference>
<organism evidence="11 12">
    <name type="scientific">Maricaulis virginensis</name>
    <dbReference type="NCBI Taxonomy" id="144022"/>
    <lineage>
        <taxon>Bacteria</taxon>
        <taxon>Pseudomonadati</taxon>
        <taxon>Pseudomonadota</taxon>
        <taxon>Alphaproteobacteria</taxon>
        <taxon>Maricaulales</taxon>
        <taxon>Maricaulaceae</taxon>
        <taxon>Maricaulis</taxon>
    </lineage>
</organism>
<keyword evidence="4" id="KW-0805">Transcription regulation</keyword>
<feature type="domain" description="Sigma-54 factor interaction" evidence="9">
    <location>
        <begin position="120"/>
        <end position="349"/>
    </location>
</feature>
<evidence type="ECO:0000313" key="11">
    <source>
        <dbReference type="EMBL" id="GLK51279.1"/>
    </source>
</evidence>
<name>A0A9W6IL48_9PROT</name>
<dbReference type="InterPro" id="IPR025662">
    <property type="entry name" value="Sigma_54_int_dom_ATP-bd_1"/>
</dbReference>
<dbReference type="SMART" id="SM00382">
    <property type="entry name" value="AAA"/>
    <property type="match status" value="1"/>
</dbReference>
<keyword evidence="5" id="KW-0238">DNA-binding</keyword>
<dbReference type="Pfam" id="PF02954">
    <property type="entry name" value="HTH_8"/>
    <property type="match status" value="1"/>
</dbReference>
<dbReference type="Pfam" id="PF00158">
    <property type="entry name" value="Sigma54_activat"/>
    <property type="match status" value="1"/>
</dbReference>
<dbReference type="Gene3D" id="3.40.50.300">
    <property type="entry name" value="P-loop containing nucleotide triphosphate hydrolases"/>
    <property type="match status" value="1"/>
</dbReference>
<proteinExistence type="predicted"/>
<evidence type="ECO:0000256" key="3">
    <source>
        <dbReference type="ARBA" id="ARBA00023012"/>
    </source>
</evidence>
<dbReference type="Proteomes" id="UP001143486">
    <property type="component" value="Unassembled WGS sequence"/>
</dbReference>
<dbReference type="PANTHER" id="PTHR32071">
    <property type="entry name" value="TRANSCRIPTIONAL REGULATORY PROTEIN"/>
    <property type="match status" value="1"/>
</dbReference>